<dbReference type="NCBIfam" id="TIGR01760">
    <property type="entry name" value="tape_meas_TP901"/>
    <property type="match status" value="1"/>
</dbReference>
<feature type="domain" description="Phage tail tape measure protein" evidence="3">
    <location>
        <begin position="91"/>
        <end position="289"/>
    </location>
</feature>
<dbReference type="Proteomes" id="UP000003434">
    <property type="component" value="Unassembled WGS sequence"/>
</dbReference>
<evidence type="ECO:0000259" key="3">
    <source>
        <dbReference type="Pfam" id="PF10145"/>
    </source>
</evidence>
<dbReference type="PANTHER" id="PTHR37813">
    <property type="entry name" value="FELS-2 PROPHAGE PROTEIN"/>
    <property type="match status" value="1"/>
</dbReference>
<organism evidence="4 5">
    <name type="scientific">Lachnoanaerobaculum saburreum DSM 3986</name>
    <dbReference type="NCBI Taxonomy" id="887325"/>
    <lineage>
        <taxon>Bacteria</taxon>
        <taxon>Bacillati</taxon>
        <taxon>Bacillota</taxon>
        <taxon>Clostridia</taxon>
        <taxon>Lachnospirales</taxon>
        <taxon>Lachnospiraceae</taxon>
        <taxon>Lachnoanaerobaculum</taxon>
    </lineage>
</organism>
<keyword evidence="1" id="KW-1188">Viral release from host cell</keyword>
<evidence type="ECO:0000256" key="2">
    <source>
        <dbReference type="SAM" id="Phobius"/>
    </source>
</evidence>
<dbReference type="eggNOG" id="COG5412">
    <property type="taxonomic scope" value="Bacteria"/>
</dbReference>
<keyword evidence="2" id="KW-1133">Transmembrane helix</keyword>
<dbReference type="PANTHER" id="PTHR37813:SF1">
    <property type="entry name" value="FELS-2 PROPHAGE PROTEIN"/>
    <property type="match status" value="1"/>
</dbReference>
<dbReference type="AlphaFoldDB" id="E6LKB1"/>
<gene>
    <name evidence="4" type="ORF">HMPREF0381_0396</name>
</gene>
<evidence type="ECO:0000313" key="5">
    <source>
        <dbReference type="Proteomes" id="UP000003434"/>
    </source>
</evidence>
<dbReference type="Pfam" id="PF10145">
    <property type="entry name" value="PhageMin_Tail"/>
    <property type="match status" value="1"/>
</dbReference>
<comment type="caution">
    <text evidence="4">The sequence shown here is derived from an EMBL/GenBank/DDBJ whole genome shotgun (WGS) entry which is preliminary data.</text>
</comment>
<name>E6LKB1_9FIRM</name>
<accession>E6LKB1</accession>
<evidence type="ECO:0000256" key="1">
    <source>
        <dbReference type="ARBA" id="ARBA00022612"/>
    </source>
</evidence>
<keyword evidence="2" id="KW-0812">Transmembrane</keyword>
<evidence type="ECO:0000313" key="4">
    <source>
        <dbReference type="EMBL" id="EFU77751.1"/>
    </source>
</evidence>
<keyword evidence="2" id="KW-0472">Membrane</keyword>
<dbReference type="RefSeq" id="WP_008750167.1">
    <property type="nucleotide sequence ID" value="NZ_GL622296.1"/>
</dbReference>
<protein>
    <submittedName>
        <fullName evidence="4">Phage tail tape measure protein, TP901 family</fullName>
    </submittedName>
</protein>
<reference evidence="4 5" key="1">
    <citation type="submission" date="2010-12" db="EMBL/GenBank/DDBJ databases">
        <authorList>
            <person name="Muzny D."/>
            <person name="Qin X."/>
            <person name="Deng J."/>
            <person name="Jiang H."/>
            <person name="Liu Y."/>
            <person name="Qu J."/>
            <person name="Song X.-Z."/>
            <person name="Zhang L."/>
            <person name="Thornton R."/>
            <person name="Coyle M."/>
            <person name="Francisco L."/>
            <person name="Jackson L."/>
            <person name="Javaid M."/>
            <person name="Korchina V."/>
            <person name="Kovar C."/>
            <person name="Mata R."/>
            <person name="Mathew T."/>
            <person name="Ngo R."/>
            <person name="Nguyen L."/>
            <person name="Nguyen N."/>
            <person name="Okwuonu G."/>
            <person name="Ongeri F."/>
            <person name="Pham C."/>
            <person name="Simmons D."/>
            <person name="Wilczek-Boney K."/>
            <person name="Hale W."/>
            <person name="Jakkamsetti A."/>
            <person name="Pham P."/>
            <person name="Ruth R."/>
            <person name="San Lucas F."/>
            <person name="Warren J."/>
            <person name="Zhang J."/>
            <person name="Zhao Z."/>
            <person name="Zhou C."/>
            <person name="Zhu D."/>
            <person name="Lee S."/>
            <person name="Bess C."/>
            <person name="Blankenburg K."/>
            <person name="Forbes L."/>
            <person name="Fu Q."/>
            <person name="Gubbala S."/>
            <person name="Hirani K."/>
            <person name="Jayaseelan J.C."/>
            <person name="Lara F."/>
            <person name="Munidasa M."/>
            <person name="Palculict T."/>
            <person name="Patil S."/>
            <person name="Pu L.-L."/>
            <person name="Saada N."/>
            <person name="Tang L."/>
            <person name="Weissenberger G."/>
            <person name="Zhu Y."/>
            <person name="Hemphill L."/>
            <person name="Shang Y."/>
            <person name="Youmans B."/>
            <person name="Ayvaz T."/>
            <person name="Ross M."/>
            <person name="Santibanez J."/>
            <person name="Aqrawi P."/>
            <person name="Gross S."/>
            <person name="Joshi V."/>
            <person name="Fowler G."/>
            <person name="Nazareth L."/>
            <person name="Reid J."/>
            <person name="Worley K."/>
            <person name="Petrosino J."/>
            <person name="Highlander S."/>
            <person name="Gibbs R."/>
        </authorList>
    </citation>
    <scope>NUCLEOTIDE SEQUENCE [LARGE SCALE GENOMIC DNA]</scope>
    <source>
        <strain evidence="4 5">DSM 3986</strain>
    </source>
</reference>
<feature type="transmembrane region" description="Helical" evidence="2">
    <location>
        <begin position="649"/>
        <end position="674"/>
    </location>
</feature>
<dbReference type="eggNOG" id="COG5283">
    <property type="taxonomic scope" value="Bacteria"/>
</dbReference>
<dbReference type="HOGENOM" id="CLU_002005_0_0_9"/>
<dbReference type="InterPro" id="IPR010090">
    <property type="entry name" value="Phage_tape_meas"/>
</dbReference>
<proteinExistence type="predicted"/>
<sequence length="1033" mass="108800">MAGSSEQELAIRIAGKVENSLKQSLGMTEDGISHLAGMAKKAAVMITGAFAAIKVGQFIGDAVSEYSEFEQSMANTAGIAGATESEYEKLSKAAREAGKATTFTASEAADALGYMALAGWNVETSTKALTPVLKLAEATQADLATTSDQVTDSMSAMGVGIDELQEYLDVVVMTNNKANTTSAALMEAMIGCGGAARASGMDFKETATALGILANNGVKGAEAGTALNSMLVRISTKDAAKAAFKELGVAVYDNTGKMRDMRQILIDLNGAMSGLTEEEKNNYMAAIAGTNYYSKFGYLLDGVKEGVDGTASAWDALSDNLNNSEGALDEMDKKVTNTLKGAMARMGSAVSDLKISMIEAFGPHAIKIMDGFSNTIPKITENFVGMINKLPIDEFMTGVGNMTTGVMDFLVAVTGGEGDINSFSTMMEESFGIKLPDSVRSAIEVAQDFISKGQEVADFLIGTLESAVTGVAEKISENEPAIQSVIDLASDLKDRLFEAFDNAKPTITYIAETAIPNITDALLKVVGGAANVVDAFVEWDGFLPTITAIGAAVGAVKFYQLVTGIYSAAKAMTILNIAKAKDIAATIYINGLYAQDHILTGISIAKKYALIVSEKAHTVAQWASITATAAWNTVAGIGATVTSALGAAFAFLTSPIGLVILAIGAIIAIGVLLWKNWDTVKEKAGQLGSWLGEKFNAIKESVGNAIESFKNKFPVAFAFIEGVFNGWKATIDGVIGGVKQVFQGVIDFVQGVFTGNWSQALEGLKGIFSGAFGALSSLALAPLNAVKGVVVGALSAINVATNGKLSEIKSFFTTHLEGAKNTVVGILDGIKNAFSEKLEAAKNIVSGAVNAIKGFFNFKWELPKLKMPHFSIKGDFSLAPPKVPTMGVEWYKDGGIMTSPTMFGINGNSAMVGGEAGAEAILPLSDLWSKMGGFIDSAIGASVKLLAERIEDLQMGTNRVPLSTLSDRIATSGYEVEDAGRDNGAVSINYAPVYHFEGAAPTKDDIVQAEKESQSEFDKKMEQWLKRKRRTNF</sequence>
<dbReference type="EMBL" id="AEPW01000008">
    <property type="protein sequence ID" value="EFU77751.1"/>
    <property type="molecule type" value="Genomic_DNA"/>
</dbReference>